<reference evidence="1 2" key="1">
    <citation type="journal article" date="2022" name="New Phytol.">
        <title>Ecological generalism drives hyperdiversity of secondary metabolite gene clusters in xylarialean endophytes.</title>
        <authorList>
            <person name="Franco M.E.E."/>
            <person name="Wisecaver J.H."/>
            <person name="Arnold A.E."/>
            <person name="Ju Y.M."/>
            <person name="Slot J.C."/>
            <person name="Ahrendt S."/>
            <person name="Moore L.P."/>
            <person name="Eastman K.E."/>
            <person name="Scott K."/>
            <person name="Konkel Z."/>
            <person name="Mondo S.J."/>
            <person name="Kuo A."/>
            <person name="Hayes R.D."/>
            <person name="Haridas S."/>
            <person name="Andreopoulos B."/>
            <person name="Riley R."/>
            <person name="LaButti K."/>
            <person name="Pangilinan J."/>
            <person name="Lipzen A."/>
            <person name="Amirebrahimi M."/>
            <person name="Yan J."/>
            <person name="Adam C."/>
            <person name="Keymanesh K."/>
            <person name="Ng V."/>
            <person name="Louie K."/>
            <person name="Northen T."/>
            <person name="Drula E."/>
            <person name="Henrissat B."/>
            <person name="Hsieh H.M."/>
            <person name="Youens-Clark K."/>
            <person name="Lutzoni F."/>
            <person name="Miadlikowska J."/>
            <person name="Eastwood D.C."/>
            <person name="Hamelin R.C."/>
            <person name="Grigoriev I.V."/>
            <person name="U'Ren J.M."/>
        </authorList>
    </citation>
    <scope>NUCLEOTIDE SEQUENCE [LARGE SCALE GENOMIC DNA]</scope>
    <source>
        <strain evidence="1 2">ER1909</strain>
    </source>
</reference>
<protein>
    <submittedName>
        <fullName evidence="1">Salicylate hydroxylase</fullName>
    </submittedName>
</protein>
<comment type="caution">
    <text evidence="1">The sequence shown here is derived from an EMBL/GenBank/DDBJ whole genome shotgun (WGS) entry which is preliminary data.</text>
</comment>
<organism evidence="1 2">
    <name type="scientific">Hypoxylon rubiginosum</name>
    <dbReference type="NCBI Taxonomy" id="110542"/>
    <lineage>
        <taxon>Eukaryota</taxon>
        <taxon>Fungi</taxon>
        <taxon>Dikarya</taxon>
        <taxon>Ascomycota</taxon>
        <taxon>Pezizomycotina</taxon>
        <taxon>Sordariomycetes</taxon>
        <taxon>Xylariomycetidae</taxon>
        <taxon>Xylariales</taxon>
        <taxon>Hypoxylaceae</taxon>
        <taxon>Hypoxylon</taxon>
    </lineage>
</organism>
<proteinExistence type="predicted"/>
<dbReference type="EMBL" id="MU394285">
    <property type="protein sequence ID" value="KAI6091920.1"/>
    <property type="molecule type" value="Genomic_DNA"/>
</dbReference>
<accession>A0ACC0DGP4</accession>
<name>A0ACC0DGP4_9PEZI</name>
<sequence length="416" mass="45306">MAHKQLRVAIIGGGLAGAALANALVRISHVDVHVFESAPEFSERGAAVGLAKNAQSALAQILPSATDLLEKAGAVRMNSSRIILGSGPEAGKIVFDLAADDINMVVHRASLLRELIAHLPEESLHPNKQLAAINPSESGVEITFQDGSVYHFDAVIGADGIFSTVREHVLHGIGADEEHSPSPAGFWDCRNVVLFDEAKAILGEKYFDVDRQYDWVGDGAFIMHDVLEDRTMVQCVISGVEKDASKNRDRKRQLTQESLKSSLSSWLDGPIADGMINLICDQPDPCGYSQWEHKSTPTYVRERVCVMGDAAHATTPWQGSGAGLAIEDAMVLGTLFANIASPSEISAAFKAYDLIRRPRCQQVIDSSRETGRILCGQVDLRAEELMKLLAPRWNFIFGLDMESHKREALEALKTAR</sequence>
<gene>
    <name evidence="1" type="ORF">F4821DRAFT_254675</name>
</gene>
<evidence type="ECO:0000313" key="2">
    <source>
        <dbReference type="Proteomes" id="UP001497680"/>
    </source>
</evidence>
<keyword evidence="2" id="KW-1185">Reference proteome</keyword>
<dbReference type="Proteomes" id="UP001497680">
    <property type="component" value="Unassembled WGS sequence"/>
</dbReference>
<evidence type="ECO:0000313" key="1">
    <source>
        <dbReference type="EMBL" id="KAI6091920.1"/>
    </source>
</evidence>